<name>A0A4S4DWI1_CAMSN</name>
<evidence type="ECO:0000313" key="4">
    <source>
        <dbReference type="EMBL" id="THG07722.1"/>
    </source>
</evidence>
<dbReference type="InterPro" id="IPR046758">
    <property type="entry name" value="Sey1/RHD3-like_3HB"/>
</dbReference>
<dbReference type="PANTHER" id="PTHR45923:SF20">
    <property type="entry name" value="PROTEIN ROOT HAIR DEFECTIVE 3 HOMOLOG 2"/>
    <property type="match status" value="1"/>
</dbReference>
<keyword evidence="5" id="KW-1185">Reference proteome</keyword>
<dbReference type="PANTHER" id="PTHR45923">
    <property type="entry name" value="PROTEIN SEY1"/>
    <property type="match status" value="1"/>
</dbReference>
<dbReference type="EMBL" id="SDRB02009827">
    <property type="protein sequence ID" value="THG07722.1"/>
    <property type="molecule type" value="Genomic_DNA"/>
</dbReference>
<proteinExistence type="predicted"/>
<keyword evidence="1" id="KW-0732">Signal</keyword>
<feature type="domain" description="Inhibitor I9" evidence="2">
    <location>
        <begin position="38"/>
        <end position="104"/>
    </location>
</feature>
<dbReference type="InterPro" id="IPR037045">
    <property type="entry name" value="S8pro/Inhibitor_I9_sf"/>
</dbReference>
<dbReference type="STRING" id="542762.A0A4S4DWI1"/>
<organism evidence="4 5">
    <name type="scientific">Camellia sinensis var. sinensis</name>
    <name type="common">China tea</name>
    <dbReference type="NCBI Taxonomy" id="542762"/>
    <lineage>
        <taxon>Eukaryota</taxon>
        <taxon>Viridiplantae</taxon>
        <taxon>Streptophyta</taxon>
        <taxon>Embryophyta</taxon>
        <taxon>Tracheophyta</taxon>
        <taxon>Spermatophyta</taxon>
        <taxon>Magnoliopsida</taxon>
        <taxon>eudicotyledons</taxon>
        <taxon>Gunneridae</taxon>
        <taxon>Pentapetalae</taxon>
        <taxon>asterids</taxon>
        <taxon>Ericales</taxon>
        <taxon>Theaceae</taxon>
        <taxon>Camellia</taxon>
    </lineage>
</organism>
<dbReference type="GO" id="GO:0003924">
    <property type="term" value="F:GTPase activity"/>
    <property type="evidence" value="ECO:0007669"/>
    <property type="project" value="TreeGrafter"/>
</dbReference>
<dbReference type="InterPro" id="IPR008803">
    <property type="entry name" value="RHD3/Sey1"/>
</dbReference>
<evidence type="ECO:0000259" key="2">
    <source>
        <dbReference type="Pfam" id="PF05922"/>
    </source>
</evidence>
<accession>A0A4S4DWI1</accession>
<gene>
    <name evidence="4" type="ORF">TEA_029078</name>
</gene>
<evidence type="ECO:0000313" key="5">
    <source>
        <dbReference type="Proteomes" id="UP000306102"/>
    </source>
</evidence>
<dbReference type="Pfam" id="PF05922">
    <property type="entry name" value="Inhibitor_I9"/>
    <property type="match status" value="1"/>
</dbReference>
<feature type="signal peptide" evidence="1">
    <location>
        <begin position="1"/>
        <end position="26"/>
    </location>
</feature>
<reference evidence="4 5" key="1">
    <citation type="journal article" date="2018" name="Proc. Natl. Acad. Sci. U.S.A.">
        <title>Draft genome sequence of Camellia sinensis var. sinensis provides insights into the evolution of the tea genome and tea quality.</title>
        <authorList>
            <person name="Wei C."/>
            <person name="Yang H."/>
            <person name="Wang S."/>
            <person name="Zhao J."/>
            <person name="Liu C."/>
            <person name="Gao L."/>
            <person name="Xia E."/>
            <person name="Lu Y."/>
            <person name="Tai Y."/>
            <person name="She G."/>
            <person name="Sun J."/>
            <person name="Cao H."/>
            <person name="Tong W."/>
            <person name="Gao Q."/>
            <person name="Li Y."/>
            <person name="Deng W."/>
            <person name="Jiang X."/>
            <person name="Wang W."/>
            <person name="Chen Q."/>
            <person name="Zhang S."/>
            <person name="Li H."/>
            <person name="Wu J."/>
            <person name="Wang P."/>
            <person name="Li P."/>
            <person name="Shi C."/>
            <person name="Zheng F."/>
            <person name="Jian J."/>
            <person name="Huang B."/>
            <person name="Shan D."/>
            <person name="Shi M."/>
            <person name="Fang C."/>
            <person name="Yue Y."/>
            <person name="Li F."/>
            <person name="Li D."/>
            <person name="Wei S."/>
            <person name="Han B."/>
            <person name="Jiang C."/>
            <person name="Yin Y."/>
            <person name="Xia T."/>
            <person name="Zhang Z."/>
            <person name="Bennetzen J.L."/>
            <person name="Zhao S."/>
            <person name="Wan X."/>
        </authorList>
    </citation>
    <scope>NUCLEOTIDE SEQUENCE [LARGE SCALE GENOMIC DNA]</scope>
    <source>
        <strain evidence="5">cv. Shuchazao</strain>
        <tissue evidence="4">Leaf</tissue>
    </source>
</reference>
<dbReference type="Proteomes" id="UP000306102">
    <property type="component" value="Unassembled WGS sequence"/>
</dbReference>
<feature type="domain" description="Sey1/RHD3-like three-helix bundle" evidence="3">
    <location>
        <begin position="151"/>
        <end position="260"/>
    </location>
</feature>
<dbReference type="GO" id="GO:0016320">
    <property type="term" value="P:endoplasmic reticulum membrane fusion"/>
    <property type="evidence" value="ECO:0007669"/>
    <property type="project" value="TreeGrafter"/>
</dbReference>
<dbReference type="Gene3D" id="3.30.70.80">
    <property type="entry name" value="Peptidase S8 propeptide/proteinase inhibitor I9"/>
    <property type="match status" value="1"/>
</dbReference>
<dbReference type="AlphaFoldDB" id="A0A4S4DWI1"/>
<feature type="chain" id="PRO_5020805205" evidence="1">
    <location>
        <begin position="27"/>
        <end position="263"/>
    </location>
</feature>
<dbReference type="InterPro" id="IPR010259">
    <property type="entry name" value="S8pro/Inhibitor_I9"/>
</dbReference>
<protein>
    <submittedName>
        <fullName evidence="4">Uncharacterized protein</fullName>
    </submittedName>
</protein>
<comment type="caution">
    <text evidence="4">The sequence shown here is derived from an EMBL/GenBank/DDBJ whole genome shotgun (WGS) entry which is preliminary data.</text>
</comment>
<evidence type="ECO:0000259" key="3">
    <source>
        <dbReference type="Pfam" id="PF20428"/>
    </source>
</evidence>
<dbReference type="Pfam" id="PF20428">
    <property type="entry name" value="Sey1_3HB"/>
    <property type="match status" value="1"/>
</dbReference>
<sequence length="263" mass="29400">MKNQSSNIFWLLILLILLLSASSSSSAQHHEQPQPPQVYIVYIGEHSGEKTTHEIEDNHHSYLFSVKGSKEEAKASLIYSYKNVINGFSASLTQDEASNLSNRDAFSDQIRIMPVSALIQFVDRLNEKTWLSTGCTYGALLEASKIDTWSSIRRLLKRETDIRAITKDARSASLKLLSVMAAIRLDEKPNKIENVIFSSLMDRTIALPSSQNRCIGDSVDPLASSSWDEASPENTLITPVQCKSLWRQFKAETEYTVTQAISA</sequence>
<evidence type="ECO:0000256" key="1">
    <source>
        <dbReference type="SAM" id="SignalP"/>
    </source>
</evidence>
<dbReference type="GO" id="GO:0005783">
    <property type="term" value="C:endoplasmic reticulum"/>
    <property type="evidence" value="ECO:0007669"/>
    <property type="project" value="TreeGrafter"/>
</dbReference>